<dbReference type="Proteomes" id="UP000033918">
    <property type="component" value="Unassembled WGS sequence"/>
</dbReference>
<keyword evidence="1" id="KW-0812">Transmembrane</keyword>
<keyword evidence="1" id="KW-1133">Transmembrane helix</keyword>
<dbReference type="EMBL" id="LCAK01000003">
    <property type="protein sequence ID" value="KKR88948.1"/>
    <property type="molecule type" value="Genomic_DNA"/>
</dbReference>
<name>A0A0G0UJF3_9BACT</name>
<dbReference type="AlphaFoldDB" id="A0A0G0UJF3"/>
<proteinExistence type="predicted"/>
<organism evidence="2 3">
    <name type="scientific">Candidatus Wolfebacteria bacterium GW2011_GWB1_41_12</name>
    <dbReference type="NCBI Taxonomy" id="1619006"/>
    <lineage>
        <taxon>Bacteria</taxon>
        <taxon>Candidatus Wolfeibacteriota</taxon>
    </lineage>
</organism>
<comment type="caution">
    <text evidence="2">The sequence shown here is derived from an EMBL/GenBank/DDBJ whole genome shotgun (WGS) entry which is preliminary data.</text>
</comment>
<evidence type="ECO:0000256" key="1">
    <source>
        <dbReference type="SAM" id="Phobius"/>
    </source>
</evidence>
<reference evidence="2 3" key="1">
    <citation type="journal article" date="2015" name="Nature">
        <title>rRNA introns, odd ribosomes, and small enigmatic genomes across a large radiation of phyla.</title>
        <authorList>
            <person name="Brown C.T."/>
            <person name="Hug L.A."/>
            <person name="Thomas B.C."/>
            <person name="Sharon I."/>
            <person name="Castelle C.J."/>
            <person name="Singh A."/>
            <person name="Wilkins M.J."/>
            <person name="Williams K.H."/>
            <person name="Banfield J.F."/>
        </authorList>
    </citation>
    <scope>NUCLEOTIDE SEQUENCE [LARGE SCALE GENOMIC DNA]</scope>
</reference>
<feature type="transmembrane region" description="Helical" evidence="1">
    <location>
        <begin position="6"/>
        <end position="31"/>
    </location>
</feature>
<evidence type="ECO:0000313" key="3">
    <source>
        <dbReference type="Proteomes" id="UP000033918"/>
    </source>
</evidence>
<keyword evidence="1" id="KW-0472">Membrane</keyword>
<evidence type="ECO:0000313" key="2">
    <source>
        <dbReference type="EMBL" id="KKR88948.1"/>
    </source>
</evidence>
<sequence>MSIGWPWRLFVFTLIIFFLLVFIYFGVTLGLKPYLKSQIRNSEQKISDLNQSVDESQQKQLLGFYSQLVNIKDIINSRKTISQIFDFIEKNTYQTVGYNILNFNLADREAKIGGLAPDYETLTKEIALFEKSESVEKVMLENSSIGESIKSKADGVRFTLRLIFKPGFFNQ</sequence>
<protein>
    <submittedName>
        <fullName evidence="2">Uncharacterized protein</fullName>
    </submittedName>
</protein>
<accession>A0A0G0UJF3</accession>
<gene>
    <name evidence="2" type="ORF">UU38_C0003G0200</name>
</gene>